<proteinExistence type="predicted"/>
<dbReference type="PANTHER" id="PTHR11237">
    <property type="entry name" value="COENZYME Q10 BIOSYNTHESIS PROTEIN 7"/>
    <property type="match status" value="1"/>
</dbReference>
<accession>A0AAD4MYZ8</accession>
<comment type="caution">
    <text evidence="8">The sequence shown here is derived from an EMBL/GenBank/DDBJ whole genome shotgun (WGS) entry which is preliminary data.</text>
</comment>
<evidence type="ECO:0000256" key="4">
    <source>
        <dbReference type="ARBA" id="ARBA00023002"/>
    </source>
</evidence>
<dbReference type="GO" id="GO:0046872">
    <property type="term" value="F:metal ion binding"/>
    <property type="evidence" value="ECO:0007669"/>
    <property type="project" value="UniProtKB-KW"/>
</dbReference>
<evidence type="ECO:0000313" key="8">
    <source>
        <dbReference type="EMBL" id="KAI1709972.1"/>
    </source>
</evidence>
<comment type="pathway">
    <text evidence="1">Cofactor biosynthesis; ubiquinone biosynthesis.</text>
</comment>
<dbReference type="Proteomes" id="UP001201812">
    <property type="component" value="Unassembled WGS sequence"/>
</dbReference>
<keyword evidence="8" id="KW-0830">Ubiquinone</keyword>
<keyword evidence="3" id="KW-0479">Metal-binding</keyword>
<dbReference type="GO" id="GO:0005743">
    <property type="term" value="C:mitochondrial inner membrane"/>
    <property type="evidence" value="ECO:0007669"/>
    <property type="project" value="TreeGrafter"/>
</dbReference>
<reference evidence="8" key="1">
    <citation type="submission" date="2022-01" db="EMBL/GenBank/DDBJ databases">
        <title>Genome Sequence Resource for Two Populations of Ditylenchus destructor, the Migratory Endoparasitic Phytonematode.</title>
        <authorList>
            <person name="Zhang H."/>
            <person name="Lin R."/>
            <person name="Xie B."/>
        </authorList>
    </citation>
    <scope>NUCLEOTIDE SEQUENCE</scope>
    <source>
        <strain evidence="8">BazhouSP</strain>
    </source>
</reference>
<dbReference type="GO" id="GO:0005634">
    <property type="term" value="C:nucleus"/>
    <property type="evidence" value="ECO:0007669"/>
    <property type="project" value="TreeGrafter"/>
</dbReference>
<dbReference type="AlphaFoldDB" id="A0AAD4MYZ8"/>
<evidence type="ECO:0000256" key="1">
    <source>
        <dbReference type="ARBA" id="ARBA00004749"/>
    </source>
</evidence>
<evidence type="ECO:0000256" key="7">
    <source>
        <dbReference type="ARBA" id="ARBA00023136"/>
    </source>
</evidence>
<dbReference type="GO" id="GO:0010468">
    <property type="term" value="P:regulation of gene expression"/>
    <property type="evidence" value="ECO:0007669"/>
    <property type="project" value="TreeGrafter"/>
</dbReference>
<keyword evidence="4" id="KW-0560">Oxidoreductase</keyword>
<dbReference type="Pfam" id="PF03232">
    <property type="entry name" value="COQ7"/>
    <property type="match status" value="1"/>
</dbReference>
<keyword evidence="9" id="KW-1185">Reference proteome</keyword>
<dbReference type="GO" id="GO:2000377">
    <property type="term" value="P:regulation of reactive oxygen species metabolic process"/>
    <property type="evidence" value="ECO:0007669"/>
    <property type="project" value="TreeGrafter"/>
</dbReference>
<dbReference type="GO" id="GO:0006744">
    <property type="term" value="P:ubiquinone biosynthetic process"/>
    <property type="evidence" value="ECO:0007669"/>
    <property type="project" value="UniProtKB-KW"/>
</dbReference>
<keyword evidence="7" id="KW-0472">Membrane</keyword>
<name>A0AAD4MYZ8_9BILA</name>
<evidence type="ECO:0000256" key="5">
    <source>
        <dbReference type="ARBA" id="ARBA00023004"/>
    </source>
</evidence>
<dbReference type="SUPFAM" id="SSF47240">
    <property type="entry name" value="Ferritin-like"/>
    <property type="match status" value="1"/>
</dbReference>
<evidence type="ECO:0000256" key="2">
    <source>
        <dbReference type="ARBA" id="ARBA00022688"/>
    </source>
</evidence>
<keyword evidence="5" id="KW-0408">Iron</keyword>
<evidence type="ECO:0000313" key="9">
    <source>
        <dbReference type="Proteomes" id="UP001201812"/>
    </source>
</evidence>
<dbReference type="InterPro" id="IPR009078">
    <property type="entry name" value="Ferritin-like_SF"/>
</dbReference>
<evidence type="ECO:0000256" key="6">
    <source>
        <dbReference type="ARBA" id="ARBA00023033"/>
    </source>
</evidence>
<organism evidence="8 9">
    <name type="scientific">Ditylenchus destructor</name>
    <dbReference type="NCBI Taxonomy" id="166010"/>
    <lineage>
        <taxon>Eukaryota</taxon>
        <taxon>Metazoa</taxon>
        <taxon>Ecdysozoa</taxon>
        <taxon>Nematoda</taxon>
        <taxon>Chromadorea</taxon>
        <taxon>Rhabditida</taxon>
        <taxon>Tylenchina</taxon>
        <taxon>Tylenchomorpha</taxon>
        <taxon>Sphaerularioidea</taxon>
        <taxon>Anguinidae</taxon>
        <taxon>Anguininae</taxon>
        <taxon>Ditylenchus</taxon>
    </lineage>
</organism>
<dbReference type="PANTHER" id="PTHR11237:SF4">
    <property type="entry name" value="5-DEMETHOXYUBIQUINONE HYDROXYLASE, MITOCHONDRIAL"/>
    <property type="match status" value="1"/>
</dbReference>
<keyword evidence="6" id="KW-0503">Monooxygenase</keyword>
<evidence type="ECO:0000256" key="3">
    <source>
        <dbReference type="ARBA" id="ARBA00022723"/>
    </source>
</evidence>
<keyword evidence="2" id="KW-0831">Ubiquinone biosynthesis</keyword>
<sequence length="124" mass="13659">MHLLLRLCAKHAVPATIFAPLCNLAGFALGAGTALLGEKSAMACTIAVEELIGQHYNDQIKDLVEDSPEEHKELLEILTRLRDEELEHHDHGVEHKGLEAPMYSALKNVIQTGCRAAIWVAKRV</sequence>
<dbReference type="GO" id="GO:0008340">
    <property type="term" value="P:determination of adult lifespan"/>
    <property type="evidence" value="ECO:0007669"/>
    <property type="project" value="TreeGrafter"/>
</dbReference>
<dbReference type="InterPro" id="IPR011566">
    <property type="entry name" value="Ubq_synth_Coq7"/>
</dbReference>
<dbReference type="EMBL" id="JAKKPZ010000028">
    <property type="protein sequence ID" value="KAI1709972.1"/>
    <property type="molecule type" value="Genomic_DNA"/>
</dbReference>
<gene>
    <name evidence="8" type="ORF">DdX_10984</name>
</gene>
<protein>
    <submittedName>
        <fullName evidence="8">Ubiquinone biosynthesis protein COQ7 domain-containing protein</fullName>
    </submittedName>
</protein>
<dbReference type="GO" id="GO:0008682">
    <property type="term" value="F:3-demethoxyubiquinol 3-hydroxylase activity"/>
    <property type="evidence" value="ECO:0007669"/>
    <property type="project" value="TreeGrafter"/>
</dbReference>